<dbReference type="AlphaFoldDB" id="A0A561UM44"/>
<dbReference type="RefSeq" id="WP_145906545.1">
    <property type="nucleotide sequence ID" value="NZ_BAAAMZ010000014.1"/>
</dbReference>
<reference evidence="1 2" key="1">
    <citation type="submission" date="2019-06" db="EMBL/GenBank/DDBJ databases">
        <title>Sequencing the genomes of 1000 actinobacteria strains.</title>
        <authorList>
            <person name="Klenk H.-P."/>
        </authorList>
    </citation>
    <scope>NUCLEOTIDE SEQUENCE [LARGE SCALE GENOMIC DNA]</scope>
    <source>
        <strain evidence="1 2">DSM 44826</strain>
    </source>
</reference>
<dbReference type="InterPro" id="IPR036188">
    <property type="entry name" value="FAD/NAD-bd_sf"/>
</dbReference>
<dbReference type="PANTHER" id="PTHR43734">
    <property type="entry name" value="PHYTOENE DESATURASE"/>
    <property type="match status" value="1"/>
</dbReference>
<sequence>MARIVIIGAGISGLAAAARLGTLGHRVTVCEAAPGPGGMVGRLQRDGFSFDTGPTLLSLPAVYRDLALKTGKEPLEQLVGLTPVDPESHHLFADGTALTLPNASRGGVARALDGALGAGAGERWAAVMNRGRAVWEATRRPLLEEPLPADTAPLGTDPYPAPRHGLARLLGGRARPTLIEVAERELGGDPRLTALLTECALRFGLDPRRAPAGATVLPYVEQTFGVWAVRGGLRTLVDVLVARCEQRGVEFRYGARVSPEDFPDAELVLRPEPAAAALPGRFSVLLALRGPRPAGTPQRTVVHTPRPREEFAALFDAPAPHELPTVQVLRPDDPSAVPDERHETAVLTCTVPSQAEVDWTAPGVAEAFADRMLARLHAAGLDLGDRVLWRQLRTPADTERETLSPGGAVASPALAGLGGAFLQPANETGEPGRYRLGQAAHPGGGLARAGMSACVVAGLVGPA</sequence>
<dbReference type="OrthoDB" id="9774675at2"/>
<dbReference type="Proteomes" id="UP000317940">
    <property type="component" value="Unassembled WGS sequence"/>
</dbReference>
<comment type="caution">
    <text evidence="1">The sequence shown here is derived from an EMBL/GenBank/DDBJ whole genome shotgun (WGS) entry which is preliminary data.</text>
</comment>
<dbReference type="Pfam" id="PF13450">
    <property type="entry name" value="NAD_binding_8"/>
    <property type="match status" value="1"/>
</dbReference>
<evidence type="ECO:0000313" key="1">
    <source>
        <dbReference type="EMBL" id="TWG00446.1"/>
    </source>
</evidence>
<accession>A0A561UM44</accession>
<name>A0A561UM44_9ACTN</name>
<evidence type="ECO:0000313" key="2">
    <source>
        <dbReference type="Proteomes" id="UP000317940"/>
    </source>
</evidence>
<keyword evidence="2" id="KW-1185">Reference proteome</keyword>
<proteinExistence type="predicted"/>
<organism evidence="1 2">
    <name type="scientific">Kitasatospora viridis</name>
    <dbReference type="NCBI Taxonomy" id="281105"/>
    <lineage>
        <taxon>Bacteria</taxon>
        <taxon>Bacillati</taxon>
        <taxon>Actinomycetota</taxon>
        <taxon>Actinomycetes</taxon>
        <taxon>Kitasatosporales</taxon>
        <taxon>Streptomycetaceae</taxon>
        <taxon>Kitasatospora</taxon>
    </lineage>
</organism>
<dbReference type="PANTHER" id="PTHR43734:SF1">
    <property type="entry name" value="PHYTOENE DESATURASE"/>
    <property type="match status" value="1"/>
</dbReference>
<gene>
    <name evidence="1" type="ORF">FHX73_114324</name>
</gene>
<dbReference type="EMBL" id="VIWT01000001">
    <property type="protein sequence ID" value="TWG00446.1"/>
    <property type="molecule type" value="Genomic_DNA"/>
</dbReference>
<protein>
    <submittedName>
        <fullName evidence="1">Phytoene dehydrogenase-like protein</fullName>
    </submittedName>
</protein>
<dbReference type="Gene3D" id="3.50.50.60">
    <property type="entry name" value="FAD/NAD(P)-binding domain"/>
    <property type="match status" value="2"/>
</dbReference>
<dbReference type="SUPFAM" id="SSF51905">
    <property type="entry name" value="FAD/NAD(P)-binding domain"/>
    <property type="match status" value="1"/>
</dbReference>